<dbReference type="InterPro" id="IPR038726">
    <property type="entry name" value="PDDEXK_AddAB-type"/>
</dbReference>
<evidence type="ECO:0000259" key="1">
    <source>
        <dbReference type="Pfam" id="PF12705"/>
    </source>
</evidence>
<dbReference type="Pfam" id="PF12705">
    <property type="entry name" value="PDDEXK_1"/>
    <property type="match status" value="1"/>
</dbReference>
<dbReference type="InterPro" id="IPR027417">
    <property type="entry name" value="P-loop_NTPase"/>
</dbReference>
<accession>A0A556QRG1</accession>
<dbReference type="OrthoDB" id="9780606at2"/>
<protein>
    <recommendedName>
        <fullName evidence="1">PD-(D/E)XK endonuclease-like domain-containing protein</fullName>
    </recommendedName>
</protein>
<dbReference type="AlphaFoldDB" id="A0A556QRG1"/>
<dbReference type="SUPFAM" id="SSF52540">
    <property type="entry name" value="P-loop containing nucleoside triphosphate hydrolases"/>
    <property type="match status" value="1"/>
</dbReference>
<evidence type="ECO:0000313" key="3">
    <source>
        <dbReference type="Proteomes" id="UP000315648"/>
    </source>
</evidence>
<sequence>MANPPQIELLLTRHADTAWAEVVRPWLEAGRGQLARAFVVVATRGQAHGFKQRCLMEGIPLLGVEFLTPGLARQKWRSLATDPKPVLGRELLLLGLRTLIAKRLEPLTIADTEWGFWKSLQSDPERALDDFDTLLKGGFRAEDFPLEPLREIFGELTTWIAAHGAGVAPIEAEKAGLTKLDAGATRIGGRLLVCGLSAELWGEFFNVAAFVRRMEDVTVVLPEPAFRGRADGDEKWVELWQALLLGVMAEPVDAEPPEETCEAVGALWTREPADDATERATVLVGRARADEMVLVADAIAERLAGGAENIGVIFPKADAGYLRLTGLLRARGIQYADMLEGAAMPPVDTQAQRALIAFYKGGARVDDLLELWPLLRALGAGNDEHVNLTLAAVRKACERSFDELHTHALAPHVEHWKKAQPALAEIAGKLLPAWPEELTLDDALARLEQVCTALGIVEPEGLGALTAFAKKADGELFPGAVVLSTLEEFLPSKSPPTDRSGKGTFARVTITTRRRAEGIAWSHLFLAESNAGVWPDRGQPSPWLTDEHREELNKRGRFTLGLFTSEQRAAFEKAGYAQLARDTRTEVIFSAALFDEENPELPLAPNSWVERVLWASGAAAEAGGLEEAFAEAARVTAVSPEPNAEDLAWKKIWDGRRDAGRVFDDYFFAGDPAVITPEKWSARRVEQGVQDPAVLWFESVLGVQRVPWEPLVRVRAKALGQLAHALLAYALTAGQIGAGGFGPLPGQADAAERLAQALAHKRAGWPEDRYWDSFHAELAHACEVLLARVYELAPENAFVAAEWNVPRGATVACGAQRIEVGGRVDLVLSDRAGFKGAIVEILDFKTGGDAKLSASRMARDGKSLQLALYLAALKALGADGGRVWMVKIEAGGTTSLGMEELDLALASLGRLEKMLASGTYGALTADRAEYPPYGYTWPLACVPVPAAVLAEKFEKTFGREMEDADV</sequence>
<dbReference type="RefSeq" id="WP_144229569.1">
    <property type="nucleotide sequence ID" value="NZ_CBCRVV010000018.1"/>
</dbReference>
<evidence type="ECO:0000313" key="2">
    <source>
        <dbReference type="EMBL" id="TSJ79226.1"/>
    </source>
</evidence>
<proteinExistence type="predicted"/>
<organism evidence="2 3">
    <name type="scientific">Rariglobus hedericola</name>
    <dbReference type="NCBI Taxonomy" id="2597822"/>
    <lineage>
        <taxon>Bacteria</taxon>
        <taxon>Pseudomonadati</taxon>
        <taxon>Verrucomicrobiota</taxon>
        <taxon>Opitutia</taxon>
        <taxon>Opitutales</taxon>
        <taxon>Opitutaceae</taxon>
        <taxon>Rariglobus</taxon>
    </lineage>
</organism>
<dbReference type="Proteomes" id="UP000315648">
    <property type="component" value="Unassembled WGS sequence"/>
</dbReference>
<reference evidence="2 3" key="1">
    <citation type="submission" date="2019-07" db="EMBL/GenBank/DDBJ databases">
        <title>Description of 53C-WASEF.</title>
        <authorList>
            <person name="Pitt A."/>
            <person name="Hahn M.W."/>
        </authorList>
    </citation>
    <scope>NUCLEOTIDE SEQUENCE [LARGE SCALE GENOMIC DNA]</scope>
    <source>
        <strain evidence="2 3">53C-WASEF</strain>
    </source>
</reference>
<gene>
    <name evidence="2" type="ORF">FPL22_08015</name>
</gene>
<feature type="domain" description="PD-(D/E)XK endonuclease-like" evidence="1">
    <location>
        <begin position="680"/>
        <end position="890"/>
    </location>
</feature>
<dbReference type="EMBL" id="VMBG01000001">
    <property type="protein sequence ID" value="TSJ79226.1"/>
    <property type="molecule type" value="Genomic_DNA"/>
</dbReference>
<name>A0A556QRG1_9BACT</name>
<keyword evidence="3" id="KW-1185">Reference proteome</keyword>
<comment type="caution">
    <text evidence="2">The sequence shown here is derived from an EMBL/GenBank/DDBJ whole genome shotgun (WGS) entry which is preliminary data.</text>
</comment>